<evidence type="ECO:0000313" key="1">
    <source>
        <dbReference type="EMBL" id="AMY10792.1"/>
    </source>
</evidence>
<organism evidence="1 2">
    <name type="scientific">Luteitalea pratensis</name>
    <dbReference type="NCBI Taxonomy" id="1855912"/>
    <lineage>
        <taxon>Bacteria</taxon>
        <taxon>Pseudomonadati</taxon>
        <taxon>Acidobacteriota</taxon>
        <taxon>Vicinamibacteria</taxon>
        <taxon>Vicinamibacterales</taxon>
        <taxon>Vicinamibacteraceae</taxon>
        <taxon>Luteitalea</taxon>
    </lineage>
</organism>
<proteinExistence type="predicted"/>
<gene>
    <name evidence="1" type="ORF">LuPra_04033</name>
</gene>
<dbReference type="EMBL" id="CP015136">
    <property type="protein sequence ID" value="AMY10792.1"/>
    <property type="molecule type" value="Genomic_DNA"/>
</dbReference>
<keyword evidence="2" id="KW-1185">Reference proteome</keyword>
<protein>
    <submittedName>
        <fullName evidence="1">Uncharacterized protein</fullName>
    </submittedName>
</protein>
<accession>A0A143PQA1</accession>
<name>A0A143PQA1_LUTPR</name>
<sequence length="38" mass="4181">MSTEIPIACTLSPSDYRERMAAFAAVPELVAKLTGRRQ</sequence>
<evidence type="ECO:0000313" key="2">
    <source>
        <dbReference type="Proteomes" id="UP000076079"/>
    </source>
</evidence>
<reference evidence="2" key="2">
    <citation type="submission" date="2016-04" db="EMBL/GenBank/DDBJ databases">
        <title>First Complete Genome Sequence of a Subdivision 6 Acidobacterium.</title>
        <authorList>
            <person name="Huang S."/>
            <person name="Vieira S."/>
            <person name="Bunk B."/>
            <person name="Riedel T."/>
            <person name="Sproeer C."/>
            <person name="Overmann J."/>
        </authorList>
    </citation>
    <scope>NUCLEOTIDE SEQUENCE [LARGE SCALE GENOMIC DNA]</scope>
    <source>
        <strain evidence="2">DSM 100886 HEG_-6_39</strain>
    </source>
</reference>
<dbReference type="KEGG" id="abac:LuPra_04033"/>
<reference evidence="1 2" key="1">
    <citation type="journal article" date="2016" name="Genome Announc.">
        <title>First Complete Genome Sequence of a Subdivision 6 Acidobacterium Strain.</title>
        <authorList>
            <person name="Huang S."/>
            <person name="Vieira S."/>
            <person name="Bunk B."/>
            <person name="Riedel T."/>
            <person name="Sproer C."/>
            <person name="Overmann J."/>
        </authorList>
    </citation>
    <scope>NUCLEOTIDE SEQUENCE [LARGE SCALE GENOMIC DNA]</scope>
    <source>
        <strain evidence="2">DSM 100886 HEG_-6_39</strain>
    </source>
</reference>
<dbReference type="Proteomes" id="UP000076079">
    <property type="component" value="Chromosome"/>
</dbReference>
<dbReference type="AlphaFoldDB" id="A0A143PQA1"/>